<dbReference type="AlphaFoldDB" id="A0A974HMR9"/>
<name>A0A974HMR9_XENLA</name>
<evidence type="ECO:0000313" key="2">
    <source>
        <dbReference type="EMBL" id="OCT83416.1"/>
    </source>
</evidence>
<evidence type="ECO:0000313" key="3">
    <source>
        <dbReference type="Proteomes" id="UP000694892"/>
    </source>
</evidence>
<gene>
    <name evidence="2" type="ORF">XELAEV_18025958mg</name>
</gene>
<evidence type="ECO:0000256" key="1">
    <source>
        <dbReference type="SAM" id="MobiDB-lite"/>
    </source>
</evidence>
<proteinExistence type="predicted"/>
<dbReference type="EMBL" id="CM004473">
    <property type="protein sequence ID" value="OCT83416.1"/>
    <property type="molecule type" value="Genomic_DNA"/>
</dbReference>
<organism evidence="2 3">
    <name type="scientific">Xenopus laevis</name>
    <name type="common">African clawed frog</name>
    <dbReference type="NCBI Taxonomy" id="8355"/>
    <lineage>
        <taxon>Eukaryota</taxon>
        <taxon>Metazoa</taxon>
        <taxon>Chordata</taxon>
        <taxon>Craniata</taxon>
        <taxon>Vertebrata</taxon>
        <taxon>Euteleostomi</taxon>
        <taxon>Amphibia</taxon>
        <taxon>Batrachia</taxon>
        <taxon>Anura</taxon>
        <taxon>Pipoidea</taxon>
        <taxon>Pipidae</taxon>
        <taxon>Xenopodinae</taxon>
        <taxon>Xenopus</taxon>
        <taxon>Xenopus</taxon>
    </lineage>
</organism>
<protein>
    <submittedName>
        <fullName evidence="2">Uncharacterized protein</fullName>
    </submittedName>
</protein>
<reference evidence="3" key="1">
    <citation type="journal article" date="2016" name="Nature">
        <title>Genome evolution in the allotetraploid frog Xenopus laevis.</title>
        <authorList>
            <person name="Session A.M."/>
            <person name="Uno Y."/>
            <person name="Kwon T."/>
            <person name="Chapman J.A."/>
            <person name="Toyoda A."/>
            <person name="Takahashi S."/>
            <person name="Fukui A."/>
            <person name="Hikosaka A."/>
            <person name="Suzuki A."/>
            <person name="Kondo M."/>
            <person name="van Heeringen S.J."/>
            <person name="Quigley I."/>
            <person name="Heinz S."/>
            <person name="Ogino H."/>
            <person name="Ochi H."/>
            <person name="Hellsten U."/>
            <person name="Lyons J.B."/>
            <person name="Simakov O."/>
            <person name="Putnam N."/>
            <person name="Stites J."/>
            <person name="Kuroki Y."/>
            <person name="Tanaka T."/>
            <person name="Michiue T."/>
            <person name="Watanabe M."/>
            <person name="Bogdanovic O."/>
            <person name="Lister R."/>
            <person name="Georgiou G."/>
            <person name="Paranjpe S.S."/>
            <person name="van Kruijsbergen I."/>
            <person name="Shu S."/>
            <person name="Carlson J."/>
            <person name="Kinoshita T."/>
            <person name="Ohta Y."/>
            <person name="Mawaribuchi S."/>
            <person name="Jenkins J."/>
            <person name="Grimwood J."/>
            <person name="Schmutz J."/>
            <person name="Mitros T."/>
            <person name="Mozaffari S.V."/>
            <person name="Suzuki Y."/>
            <person name="Haramoto Y."/>
            <person name="Yamamoto T.S."/>
            <person name="Takagi C."/>
            <person name="Heald R."/>
            <person name="Miller K."/>
            <person name="Haudenschild C."/>
            <person name="Kitzman J."/>
            <person name="Nakayama T."/>
            <person name="Izutsu Y."/>
            <person name="Robert J."/>
            <person name="Fortriede J."/>
            <person name="Burns K."/>
            <person name="Lotay V."/>
            <person name="Karimi K."/>
            <person name="Yasuoka Y."/>
            <person name="Dichmann D.S."/>
            <person name="Flajnik M.F."/>
            <person name="Houston D.W."/>
            <person name="Shendure J."/>
            <person name="DuPasquier L."/>
            <person name="Vize P.D."/>
            <person name="Zorn A.M."/>
            <person name="Ito M."/>
            <person name="Marcotte E.M."/>
            <person name="Wallingford J.B."/>
            <person name="Ito Y."/>
            <person name="Asashima M."/>
            <person name="Ueno N."/>
            <person name="Matsuda Y."/>
            <person name="Veenstra G.J."/>
            <person name="Fujiyama A."/>
            <person name="Harland R.M."/>
            <person name="Taira M."/>
            <person name="Rokhsar D.S."/>
        </authorList>
    </citation>
    <scope>NUCLEOTIDE SEQUENCE [LARGE SCALE GENOMIC DNA]</scope>
    <source>
        <strain evidence="3">J</strain>
    </source>
</reference>
<dbReference type="Proteomes" id="UP000694892">
    <property type="component" value="Chromosome 4S"/>
</dbReference>
<feature type="region of interest" description="Disordered" evidence="1">
    <location>
        <begin position="76"/>
        <end position="108"/>
    </location>
</feature>
<sequence>MVNDLREERSPLLLSSKLQSRKLKNQALRGSYTLVKSIEAAKPSLQSYDIKEKQYLTLPGNNVPTLSKASAENHLPALKHPDKGTNHSTETQVKEESAGPSCPPIFSQNLAKPKQTKVSFLPSRQILTSRRRLSVPEQTLYRSSKPNLKTYSANRENITSTTSTSSPDLSVLCNLPWERELYFPPINNNGVLVFLDDDGNLPPMLKRLHNDNNSFYNFSQEFQQVLRHLKYMDHQ</sequence>
<accession>A0A974HMR9</accession>